<dbReference type="eggNOG" id="COG1729">
    <property type="taxonomic scope" value="Bacteria"/>
</dbReference>
<gene>
    <name evidence="2" type="ORF">JCM19237_422</name>
</gene>
<dbReference type="SUPFAM" id="SSF48452">
    <property type="entry name" value="TPR-like"/>
    <property type="match status" value="1"/>
</dbReference>
<accession>A0A090RCL9</accession>
<dbReference type="EMBL" id="BBMN01000007">
    <property type="protein sequence ID" value="GAL05332.1"/>
    <property type="molecule type" value="Genomic_DNA"/>
</dbReference>
<dbReference type="Proteomes" id="UP000029227">
    <property type="component" value="Unassembled WGS sequence"/>
</dbReference>
<evidence type="ECO:0000313" key="3">
    <source>
        <dbReference type="Proteomes" id="UP000029227"/>
    </source>
</evidence>
<protein>
    <submittedName>
        <fullName evidence="2">TPR repeat containing exported protein</fullName>
    </submittedName>
</protein>
<feature type="repeat" description="TPR" evidence="1">
    <location>
        <begin position="28"/>
        <end position="61"/>
    </location>
</feature>
<sequence>MYFTQNQLADAATHFQAVASVKDSNKRADALLKLGVIAERGKKVEEAKKYYQEVISTYPNSTSSQQAQKNLKQL</sequence>
<comment type="caution">
    <text evidence="2">The sequence shown here is derived from an EMBL/GenBank/DDBJ whole genome shotgun (WGS) entry which is preliminary data.</text>
</comment>
<proteinExistence type="predicted"/>
<keyword evidence="1" id="KW-0802">TPR repeat</keyword>
<organism evidence="2 3">
    <name type="scientific">Photobacterium aphoticum</name>
    <dbReference type="NCBI Taxonomy" id="754436"/>
    <lineage>
        <taxon>Bacteria</taxon>
        <taxon>Pseudomonadati</taxon>
        <taxon>Pseudomonadota</taxon>
        <taxon>Gammaproteobacteria</taxon>
        <taxon>Vibrionales</taxon>
        <taxon>Vibrionaceae</taxon>
        <taxon>Photobacterium</taxon>
    </lineage>
</organism>
<dbReference type="InterPro" id="IPR011990">
    <property type="entry name" value="TPR-like_helical_dom_sf"/>
</dbReference>
<dbReference type="STRING" id="754436.JCM19237_422"/>
<evidence type="ECO:0000313" key="2">
    <source>
        <dbReference type="EMBL" id="GAL05332.1"/>
    </source>
</evidence>
<dbReference type="SMART" id="SM00028">
    <property type="entry name" value="TPR"/>
    <property type="match status" value="1"/>
</dbReference>
<dbReference type="PROSITE" id="PS50005">
    <property type="entry name" value="TPR"/>
    <property type="match status" value="1"/>
</dbReference>
<name>A0A090RCL9_9GAMM</name>
<dbReference type="AlphaFoldDB" id="A0A090RCL9"/>
<dbReference type="Pfam" id="PF13174">
    <property type="entry name" value="TPR_6"/>
    <property type="match status" value="1"/>
</dbReference>
<reference evidence="2 3" key="1">
    <citation type="journal article" date="2014" name="Genome Announc.">
        <title>Draft Genome Sequences of Two Vibrionaceae Species, Vibrio ponticus C121 and Photobacterium aphoticum C119, Isolated as Coral Reef Microbiota.</title>
        <authorList>
            <person name="Al-saari N."/>
            <person name="Meirelles P.M."/>
            <person name="Mino S."/>
            <person name="Suda W."/>
            <person name="Oshima K."/>
            <person name="Hattori M."/>
            <person name="Ohkuma M."/>
            <person name="Thompson F.L."/>
            <person name="Gomez-Gil B."/>
            <person name="Sawabe T."/>
            <person name="Sawabe T."/>
        </authorList>
    </citation>
    <scope>NUCLEOTIDE SEQUENCE [LARGE SCALE GENOMIC DNA]</scope>
    <source>
        <strain evidence="2 3">JCM 19237</strain>
    </source>
</reference>
<dbReference type="InterPro" id="IPR019734">
    <property type="entry name" value="TPR_rpt"/>
</dbReference>
<dbReference type="Gene3D" id="1.25.40.10">
    <property type="entry name" value="Tetratricopeptide repeat domain"/>
    <property type="match status" value="1"/>
</dbReference>
<evidence type="ECO:0000256" key="1">
    <source>
        <dbReference type="PROSITE-ProRule" id="PRU00339"/>
    </source>
</evidence>